<sequence length="221" mass="25046">MFRLFSIHQRHRKQRRIRKVSVECKRYVHLVLGGVYEWSSSSRNGSAVAIRSCGYKEEERETEPRHDQIPQDPYICKANSEETYNDGRVKEEECIDDFPSVVPDVRYSGSCLDSCGVEEKVDTVAEISNLQSSPSWCFSSSIAAGAQVSWLAEYVLSRIPQEGRKRPCDPAKGGGTMSDRRAGPSGEFVCLTNSWTWLRAPIIAFYLISNKFFNTAPFKFP</sequence>
<protein>
    <submittedName>
        <fullName evidence="1">Uncharacterized protein</fullName>
    </submittedName>
</protein>
<organism evidence="1 2">
    <name type="scientific">Canavalia gladiata</name>
    <name type="common">Sword bean</name>
    <name type="synonym">Dolichos gladiatus</name>
    <dbReference type="NCBI Taxonomy" id="3824"/>
    <lineage>
        <taxon>Eukaryota</taxon>
        <taxon>Viridiplantae</taxon>
        <taxon>Streptophyta</taxon>
        <taxon>Embryophyta</taxon>
        <taxon>Tracheophyta</taxon>
        <taxon>Spermatophyta</taxon>
        <taxon>Magnoliopsida</taxon>
        <taxon>eudicotyledons</taxon>
        <taxon>Gunneridae</taxon>
        <taxon>Pentapetalae</taxon>
        <taxon>rosids</taxon>
        <taxon>fabids</taxon>
        <taxon>Fabales</taxon>
        <taxon>Fabaceae</taxon>
        <taxon>Papilionoideae</taxon>
        <taxon>50 kb inversion clade</taxon>
        <taxon>NPAAA clade</taxon>
        <taxon>indigoferoid/millettioid clade</taxon>
        <taxon>Phaseoleae</taxon>
        <taxon>Canavalia</taxon>
    </lineage>
</organism>
<gene>
    <name evidence="1" type="ORF">VNO77_03169</name>
</gene>
<evidence type="ECO:0000313" key="1">
    <source>
        <dbReference type="EMBL" id="KAK7361126.1"/>
    </source>
</evidence>
<dbReference type="EMBL" id="JAYMYQ010000001">
    <property type="protein sequence ID" value="KAK7361126.1"/>
    <property type="molecule type" value="Genomic_DNA"/>
</dbReference>
<dbReference type="AlphaFoldDB" id="A0AAN9MV05"/>
<name>A0AAN9MV05_CANGL</name>
<reference evidence="1 2" key="1">
    <citation type="submission" date="2024-01" db="EMBL/GenBank/DDBJ databases">
        <title>The genomes of 5 underutilized Papilionoideae crops provide insights into root nodulation and disease resistanc.</title>
        <authorList>
            <person name="Jiang F."/>
        </authorList>
    </citation>
    <scope>NUCLEOTIDE SEQUENCE [LARGE SCALE GENOMIC DNA]</scope>
    <source>
        <strain evidence="1">LVBAO_FW01</strain>
        <tissue evidence="1">Leaves</tissue>
    </source>
</reference>
<accession>A0AAN9MV05</accession>
<comment type="caution">
    <text evidence="1">The sequence shown here is derived from an EMBL/GenBank/DDBJ whole genome shotgun (WGS) entry which is preliminary data.</text>
</comment>
<proteinExistence type="predicted"/>
<evidence type="ECO:0000313" key="2">
    <source>
        <dbReference type="Proteomes" id="UP001367508"/>
    </source>
</evidence>
<keyword evidence="2" id="KW-1185">Reference proteome</keyword>
<dbReference type="Proteomes" id="UP001367508">
    <property type="component" value="Unassembled WGS sequence"/>
</dbReference>